<keyword evidence="2" id="KW-1185">Reference proteome</keyword>
<accession>A0A2Z7BSP6</accession>
<protein>
    <submittedName>
        <fullName evidence="1">Uncharacterized protein</fullName>
    </submittedName>
</protein>
<dbReference type="EMBL" id="KV004666">
    <property type="protein sequence ID" value="KZV35307.1"/>
    <property type="molecule type" value="Genomic_DNA"/>
</dbReference>
<name>A0A2Z7BSP6_9LAMI</name>
<gene>
    <name evidence="1" type="ORF">F511_39190</name>
</gene>
<dbReference type="Proteomes" id="UP000250235">
    <property type="component" value="Unassembled WGS sequence"/>
</dbReference>
<sequence length="174" mass="19268">MLISSVLLVQPDEGVSDLVVDRIGVNYRNLPRRAGFFRGADPDPQQRLDDISGATLFELVATLRFEVATGTSREKRLHCFVLATGYPATGIVSRATSFGFSSCGNYLRKTWSSNLWYHFPYIEISSLSFLILRTLEHCSAVSFSGDFPSFPVVVLLVRGSVGLLSRSSSISYQF</sequence>
<dbReference type="AlphaFoldDB" id="A0A2Z7BSP6"/>
<organism evidence="1 2">
    <name type="scientific">Dorcoceras hygrometricum</name>
    <dbReference type="NCBI Taxonomy" id="472368"/>
    <lineage>
        <taxon>Eukaryota</taxon>
        <taxon>Viridiplantae</taxon>
        <taxon>Streptophyta</taxon>
        <taxon>Embryophyta</taxon>
        <taxon>Tracheophyta</taxon>
        <taxon>Spermatophyta</taxon>
        <taxon>Magnoliopsida</taxon>
        <taxon>eudicotyledons</taxon>
        <taxon>Gunneridae</taxon>
        <taxon>Pentapetalae</taxon>
        <taxon>asterids</taxon>
        <taxon>lamiids</taxon>
        <taxon>Lamiales</taxon>
        <taxon>Gesneriaceae</taxon>
        <taxon>Didymocarpoideae</taxon>
        <taxon>Trichosporeae</taxon>
        <taxon>Loxocarpinae</taxon>
        <taxon>Dorcoceras</taxon>
    </lineage>
</organism>
<proteinExistence type="predicted"/>
<evidence type="ECO:0000313" key="2">
    <source>
        <dbReference type="Proteomes" id="UP000250235"/>
    </source>
</evidence>
<evidence type="ECO:0000313" key="1">
    <source>
        <dbReference type="EMBL" id="KZV35307.1"/>
    </source>
</evidence>
<reference evidence="1 2" key="1">
    <citation type="journal article" date="2015" name="Proc. Natl. Acad. Sci. U.S.A.">
        <title>The resurrection genome of Boea hygrometrica: A blueprint for survival of dehydration.</title>
        <authorList>
            <person name="Xiao L."/>
            <person name="Yang G."/>
            <person name="Zhang L."/>
            <person name="Yang X."/>
            <person name="Zhao S."/>
            <person name="Ji Z."/>
            <person name="Zhou Q."/>
            <person name="Hu M."/>
            <person name="Wang Y."/>
            <person name="Chen M."/>
            <person name="Xu Y."/>
            <person name="Jin H."/>
            <person name="Xiao X."/>
            <person name="Hu G."/>
            <person name="Bao F."/>
            <person name="Hu Y."/>
            <person name="Wan P."/>
            <person name="Li L."/>
            <person name="Deng X."/>
            <person name="Kuang T."/>
            <person name="Xiang C."/>
            <person name="Zhu J.K."/>
            <person name="Oliver M.J."/>
            <person name="He Y."/>
        </authorList>
    </citation>
    <scope>NUCLEOTIDE SEQUENCE [LARGE SCALE GENOMIC DNA]</scope>
    <source>
        <strain evidence="2">cv. XS01</strain>
    </source>
</reference>